<proteinExistence type="predicted"/>
<reference evidence="2" key="5">
    <citation type="journal article" date="2021" name="G3 (Bethesda)">
        <title>Aegilops tauschii genome assembly Aet v5.0 features greater sequence contiguity and improved annotation.</title>
        <authorList>
            <person name="Wang L."/>
            <person name="Zhu T."/>
            <person name="Rodriguez J.C."/>
            <person name="Deal K.R."/>
            <person name="Dubcovsky J."/>
            <person name="McGuire P.E."/>
            <person name="Lux T."/>
            <person name="Spannagl M."/>
            <person name="Mayer K.F.X."/>
            <person name="Baldrich P."/>
            <person name="Meyers B.C."/>
            <person name="Huo N."/>
            <person name="Gu Y.Q."/>
            <person name="Zhou H."/>
            <person name="Devos K.M."/>
            <person name="Bennetzen J.L."/>
            <person name="Unver T."/>
            <person name="Budak H."/>
            <person name="Gulick P.J."/>
            <person name="Galiba G."/>
            <person name="Kalapos B."/>
            <person name="Nelson D.R."/>
            <person name="Li P."/>
            <person name="You F.M."/>
            <person name="Luo M.C."/>
            <person name="Dvorak J."/>
        </authorList>
    </citation>
    <scope>NUCLEOTIDE SEQUENCE [LARGE SCALE GENOMIC DNA]</scope>
    <source>
        <strain evidence="2">cv. AL8/78</strain>
    </source>
</reference>
<reference evidence="3" key="2">
    <citation type="journal article" date="2017" name="Nat. Plants">
        <title>The Aegilops tauschii genome reveals multiple impacts of transposons.</title>
        <authorList>
            <person name="Zhao G."/>
            <person name="Zou C."/>
            <person name="Li K."/>
            <person name="Wang K."/>
            <person name="Li T."/>
            <person name="Gao L."/>
            <person name="Zhang X."/>
            <person name="Wang H."/>
            <person name="Yang Z."/>
            <person name="Liu X."/>
            <person name="Jiang W."/>
            <person name="Mao L."/>
            <person name="Kong X."/>
            <person name="Jiao Y."/>
            <person name="Jia J."/>
        </authorList>
    </citation>
    <scope>NUCLEOTIDE SEQUENCE [LARGE SCALE GENOMIC DNA]</scope>
    <source>
        <strain evidence="3">cv. AL8/78</strain>
    </source>
</reference>
<evidence type="ECO:0000313" key="2">
    <source>
        <dbReference type="EnsemblPlants" id="AET7Gv20680000.1"/>
    </source>
</evidence>
<sequence length="181" mass="19256">AHSFPGCCNLFLARCAPSSRAHLSSSSVHLVGKEGGKIYLLPQPPSPEMRRLPAAPPRPVLHPHVSPALGVLQQHGRVAMARTTPVVCYSYLLPNRRTPSQGAKFEPLRSRSTGRDRGSAMARANPVAASGGEASPDGGRNPFAPLVELWRRTVQPLGDYGFGKRSVWEGGVGLFMVSGAA</sequence>
<feature type="region of interest" description="Disordered" evidence="1">
    <location>
        <begin position="100"/>
        <end position="140"/>
    </location>
</feature>
<name>A0A453RS18_AEGTS</name>
<dbReference type="PANTHER" id="PTHR34675">
    <property type="entry name" value="PROTEIN TRIGALACTOSYLDIACYLGLYCEROL 2, CHLOROPLASTIC"/>
    <property type="match status" value="1"/>
</dbReference>
<dbReference type="AlphaFoldDB" id="A0A453RS18"/>
<dbReference type="PANTHER" id="PTHR34675:SF1">
    <property type="entry name" value="PROTEIN TRIGALACTOSYLDIACYLGLYCEROL 2, CHLOROPLASTIC"/>
    <property type="match status" value="1"/>
</dbReference>
<evidence type="ECO:0000256" key="1">
    <source>
        <dbReference type="SAM" id="MobiDB-lite"/>
    </source>
</evidence>
<dbReference type="EnsemblPlants" id="AET7Gv20680000.1">
    <property type="protein sequence ID" value="AET7Gv20680000.1"/>
    <property type="gene ID" value="AET7Gv20680000"/>
</dbReference>
<keyword evidence="3" id="KW-1185">Reference proteome</keyword>
<evidence type="ECO:0000313" key="3">
    <source>
        <dbReference type="Proteomes" id="UP000015105"/>
    </source>
</evidence>
<protein>
    <submittedName>
        <fullName evidence="2">Uncharacterized protein</fullName>
    </submittedName>
</protein>
<dbReference type="GO" id="GO:0005543">
    <property type="term" value="F:phospholipid binding"/>
    <property type="evidence" value="ECO:0007669"/>
    <property type="project" value="TreeGrafter"/>
</dbReference>
<dbReference type="InterPro" id="IPR039342">
    <property type="entry name" value="TGD2-like"/>
</dbReference>
<dbReference type="Gramene" id="AET7Gv20680000.1">
    <property type="protein sequence ID" value="AET7Gv20680000.1"/>
    <property type="gene ID" value="AET7Gv20680000"/>
</dbReference>
<reference evidence="2" key="4">
    <citation type="submission" date="2019-03" db="UniProtKB">
        <authorList>
            <consortium name="EnsemblPlants"/>
        </authorList>
    </citation>
    <scope>IDENTIFICATION</scope>
</reference>
<reference evidence="3" key="1">
    <citation type="journal article" date="2014" name="Science">
        <title>Ancient hybridizations among the ancestral genomes of bread wheat.</title>
        <authorList>
            <consortium name="International Wheat Genome Sequencing Consortium,"/>
            <person name="Marcussen T."/>
            <person name="Sandve S.R."/>
            <person name="Heier L."/>
            <person name="Spannagl M."/>
            <person name="Pfeifer M."/>
            <person name="Jakobsen K.S."/>
            <person name="Wulff B.B."/>
            <person name="Steuernagel B."/>
            <person name="Mayer K.F."/>
            <person name="Olsen O.A."/>
        </authorList>
    </citation>
    <scope>NUCLEOTIDE SEQUENCE [LARGE SCALE GENOMIC DNA]</scope>
    <source>
        <strain evidence="3">cv. AL8/78</strain>
    </source>
</reference>
<feature type="compositionally biased region" description="Basic and acidic residues" evidence="1">
    <location>
        <begin position="106"/>
        <end position="118"/>
    </location>
</feature>
<accession>A0A453RS18</accession>
<dbReference type="GO" id="GO:0009706">
    <property type="term" value="C:chloroplast inner membrane"/>
    <property type="evidence" value="ECO:0007669"/>
    <property type="project" value="TreeGrafter"/>
</dbReference>
<reference evidence="2" key="3">
    <citation type="journal article" date="2017" name="Nature">
        <title>Genome sequence of the progenitor of the wheat D genome Aegilops tauschii.</title>
        <authorList>
            <person name="Luo M.C."/>
            <person name="Gu Y.Q."/>
            <person name="Puiu D."/>
            <person name="Wang H."/>
            <person name="Twardziok S.O."/>
            <person name="Deal K.R."/>
            <person name="Huo N."/>
            <person name="Zhu T."/>
            <person name="Wang L."/>
            <person name="Wang Y."/>
            <person name="McGuire P.E."/>
            <person name="Liu S."/>
            <person name="Long H."/>
            <person name="Ramasamy R.K."/>
            <person name="Rodriguez J.C."/>
            <person name="Van S.L."/>
            <person name="Yuan L."/>
            <person name="Wang Z."/>
            <person name="Xia Z."/>
            <person name="Xiao L."/>
            <person name="Anderson O.D."/>
            <person name="Ouyang S."/>
            <person name="Liang Y."/>
            <person name="Zimin A.V."/>
            <person name="Pertea G."/>
            <person name="Qi P."/>
            <person name="Bennetzen J.L."/>
            <person name="Dai X."/>
            <person name="Dawson M.W."/>
            <person name="Muller H.G."/>
            <person name="Kugler K."/>
            <person name="Rivarola-Duarte L."/>
            <person name="Spannagl M."/>
            <person name="Mayer K.F.X."/>
            <person name="Lu F.H."/>
            <person name="Bevan M.W."/>
            <person name="Leroy P."/>
            <person name="Li P."/>
            <person name="You F.M."/>
            <person name="Sun Q."/>
            <person name="Liu Z."/>
            <person name="Lyons E."/>
            <person name="Wicker T."/>
            <person name="Salzberg S.L."/>
            <person name="Devos K.M."/>
            <person name="Dvorak J."/>
        </authorList>
    </citation>
    <scope>NUCLEOTIDE SEQUENCE [LARGE SCALE GENOMIC DNA]</scope>
    <source>
        <strain evidence="2">cv. AL8/78</strain>
    </source>
</reference>
<dbReference type="GO" id="GO:0005319">
    <property type="term" value="F:lipid transporter activity"/>
    <property type="evidence" value="ECO:0007669"/>
    <property type="project" value="TreeGrafter"/>
</dbReference>
<organism evidence="2 3">
    <name type="scientific">Aegilops tauschii subsp. strangulata</name>
    <name type="common">Goatgrass</name>
    <dbReference type="NCBI Taxonomy" id="200361"/>
    <lineage>
        <taxon>Eukaryota</taxon>
        <taxon>Viridiplantae</taxon>
        <taxon>Streptophyta</taxon>
        <taxon>Embryophyta</taxon>
        <taxon>Tracheophyta</taxon>
        <taxon>Spermatophyta</taxon>
        <taxon>Magnoliopsida</taxon>
        <taxon>Liliopsida</taxon>
        <taxon>Poales</taxon>
        <taxon>Poaceae</taxon>
        <taxon>BOP clade</taxon>
        <taxon>Pooideae</taxon>
        <taxon>Triticodae</taxon>
        <taxon>Triticeae</taxon>
        <taxon>Triticinae</taxon>
        <taxon>Aegilops</taxon>
    </lineage>
</organism>
<dbReference type="Proteomes" id="UP000015105">
    <property type="component" value="Chromosome 7D"/>
</dbReference>